<feature type="transmembrane region" description="Helical" evidence="1">
    <location>
        <begin position="156"/>
        <end position="174"/>
    </location>
</feature>
<dbReference type="InterPro" id="IPR050879">
    <property type="entry name" value="Acyltransferase_3"/>
</dbReference>
<dbReference type="AlphaFoldDB" id="A0A7X0JK09"/>
<dbReference type="EMBL" id="JACHBU010000004">
    <property type="protein sequence ID" value="MBB6509035.1"/>
    <property type="molecule type" value="Genomic_DNA"/>
</dbReference>
<dbReference type="PANTHER" id="PTHR23028">
    <property type="entry name" value="ACETYLTRANSFERASE"/>
    <property type="match status" value="1"/>
</dbReference>
<dbReference type="RefSeq" id="WP_184654770.1">
    <property type="nucleotide sequence ID" value="NZ_JACHBU010000004.1"/>
</dbReference>
<feature type="domain" description="Acyltransferase 3" evidence="2">
    <location>
        <begin position="8"/>
        <end position="311"/>
    </location>
</feature>
<sequence>MQDQANRIAYLDGWRGIAILFVIADHFSGGLLPFGSLGVELFFVLSGRLMADILLVRKTDIPTFFQRRFSRIYPALLVFATAMLAVSVVGGLAGAPPHLLLEPSAYLAAITFTTNYYEAWTHTSSVLGHVWSLSVEEHSYVLLALLVVIVIRNARAAAFVSLAIAIAAMANGAIRTSLAEPGAMSVYWLSDVRMASIFASVALFVLIDKVRVPAAAPIVAAILGLSLWILPAPDMARYTVGTLLLAFAINTIDLAPKAALGALSFQPLAMIGIWSYSLYLWKQPFYKVAEIAPWWATPILVAAMFLATLVSFYGVEQPARKYINGLNLFRRRQAIAAV</sequence>
<protein>
    <submittedName>
        <fullName evidence="3">Peptidoglycan/LPS O-acetylase OafA/YrhL</fullName>
    </submittedName>
</protein>
<dbReference type="Pfam" id="PF01757">
    <property type="entry name" value="Acyl_transf_3"/>
    <property type="match status" value="1"/>
</dbReference>
<keyword evidence="1" id="KW-0472">Membrane</keyword>
<keyword evidence="1" id="KW-0812">Transmembrane</keyword>
<evidence type="ECO:0000259" key="2">
    <source>
        <dbReference type="Pfam" id="PF01757"/>
    </source>
</evidence>
<feature type="transmembrane region" description="Helical" evidence="1">
    <location>
        <begin position="186"/>
        <end position="207"/>
    </location>
</feature>
<feature type="transmembrane region" description="Helical" evidence="1">
    <location>
        <begin position="72"/>
        <end position="93"/>
    </location>
</feature>
<dbReference type="InterPro" id="IPR002656">
    <property type="entry name" value="Acyl_transf_3_dom"/>
</dbReference>
<dbReference type="GO" id="GO:0000271">
    <property type="term" value="P:polysaccharide biosynthetic process"/>
    <property type="evidence" value="ECO:0007669"/>
    <property type="project" value="TreeGrafter"/>
</dbReference>
<evidence type="ECO:0000256" key="1">
    <source>
        <dbReference type="SAM" id="Phobius"/>
    </source>
</evidence>
<name>A0A7X0JK09_9HYPH</name>
<dbReference type="GO" id="GO:0016747">
    <property type="term" value="F:acyltransferase activity, transferring groups other than amino-acyl groups"/>
    <property type="evidence" value="ECO:0007669"/>
    <property type="project" value="InterPro"/>
</dbReference>
<comment type="caution">
    <text evidence="3">The sequence shown here is derived from an EMBL/GenBank/DDBJ whole genome shotgun (WGS) entry which is preliminary data.</text>
</comment>
<feature type="transmembrane region" description="Helical" evidence="1">
    <location>
        <begin position="130"/>
        <end position="151"/>
    </location>
</feature>
<reference evidence="3 4" key="1">
    <citation type="submission" date="2020-08" db="EMBL/GenBank/DDBJ databases">
        <title>The Agave Microbiome: Exploring the role of microbial communities in plant adaptations to desert environments.</title>
        <authorList>
            <person name="Partida-Martinez L.P."/>
        </authorList>
    </citation>
    <scope>NUCLEOTIDE SEQUENCE [LARGE SCALE GENOMIC DNA]</scope>
    <source>
        <strain evidence="3 4">AS3.12</strain>
    </source>
</reference>
<dbReference type="Proteomes" id="UP000585437">
    <property type="component" value="Unassembled WGS sequence"/>
</dbReference>
<dbReference type="PANTHER" id="PTHR23028:SF53">
    <property type="entry name" value="ACYL_TRANSF_3 DOMAIN-CONTAINING PROTEIN"/>
    <property type="match status" value="1"/>
</dbReference>
<feature type="transmembrane region" description="Helical" evidence="1">
    <location>
        <begin position="214"/>
        <end position="230"/>
    </location>
</feature>
<proteinExistence type="predicted"/>
<feature type="transmembrane region" description="Helical" evidence="1">
    <location>
        <begin position="236"/>
        <end position="255"/>
    </location>
</feature>
<keyword evidence="4" id="KW-1185">Reference proteome</keyword>
<feature type="transmembrane region" description="Helical" evidence="1">
    <location>
        <begin position="293"/>
        <end position="315"/>
    </location>
</feature>
<feature type="transmembrane region" description="Helical" evidence="1">
    <location>
        <begin position="262"/>
        <end position="281"/>
    </location>
</feature>
<keyword evidence="1" id="KW-1133">Transmembrane helix</keyword>
<evidence type="ECO:0000313" key="3">
    <source>
        <dbReference type="EMBL" id="MBB6509035.1"/>
    </source>
</evidence>
<evidence type="ECO:0000313" key="4">
    <source>
        <dbReference type="Proteomes" id="UP000585437"/>
    </source>
</evidence>
<gene>
    <name evidence="3" type="ORF">F4695_002392</name>
</gene>
<accession>A0A7X0JK09</accession>
<organism evidence="3 4">
    <name type="scientific">Rhizobium soli</name>
    <dbReference type="NCBI Taxonomy" id="424798"/>
    <lineage>
        <taxon>Bacteria</taxon>
        <taxon>Pseudomonadati</taxon>
        <taxon>Pseudomonadota</taxon>
        <taxon>Alphaproteobacteria</taxon>
        <taxon>Hyphomicrobiales</taxon>
        <taxon>Rhizobiaceae</taxon>
        <taxon>Rhizobium/Agrobacterium group</taxon>
        <taxon>Rhizobium</taxon>
    </lineage>
</organism>
<dbReference type="GO" id="GO:0016020">
    <property type="term" value="C:membrane"/>
    <property type="evidence" value="ECO:0007669"/>
    <property type="project" value="TreeGrafter"/>
</dbReference>
<feature type="transmembrane region" description="Helical" evidence="1">
    <location>
        <begin position="30"/>
        <end position="51"/>
    </location>
</feature>